<organism evidence="2 3">
    <name type="scientific">Gossypium stocksii</name>
    <dbReference type="NCBI Taxonomy" id="47602"/>
    <lineage>
        <taxon>Eukaryota</taxon>
        <taxon>Viridiplantae</taxon>
        <taxon>Streptophyta</taxon>
        <taxon>Embryophyta</taxon>
        <taxon>Tracheophyta</taxon>
        <taxon>Spermatophyta</taxon>
        <taxon>Magnoliopsida</taxon>
        <taxon>eudicotyledons</taxon>
        <taxon>Gunneridae</taxon>
        <taxon>Pentapetalae</taxon>
        <taxon>rosids</taxon>
        <taxon>malvids</taxon>
        <taxon>Malvales</taxon>
        <taxon>Malvaceae</taxon>
        <taxon>Malvoideae</taxon>
        <taxon>Gossypium</taxon>
    </lineage>
</organism>
<dbReference type="EMBL" id="JAIQCV010000006">
    <property type="protein sequence ID" value="KAH1090975.1"/>
    <property type="molecule type" value="Genomic_DNA"/>
</dbReference>
<evidence type="ECO:0000313" key="3">
    <source>
        <dbReference type="Proteomes" id="UP000828251"/>
    </source>
</evidence>
<feature type="compositionally biased region" description="Basic and acidic residues" evidence="1">
    <location>
        <begin position="19"/>
        <end position="28"/>
    </location>
</feature>
<proteinExistence type="predicted"/>
<feature type="compositionally biased region" description="Polar residues" evidence="1">
    <location>
        <begin position="1"/>
        <end position="18"/>
    </location>
</feature>
<dbReference type="Proteomes" id="UP000828251">
    <property type="component" value="Unassembled WGS sequence"/>
</dbReference>
<protein>
    <submittedName>
        <fullName evidence="2">Uncharacterized protein</fullName>
    </submittedName>
</protein>
<comment type="caution">
    <text evidence="2">The sequence shown here is derived from an EMBL/GenBank/DDBJ whole genome shotgun (WGS) entry which is preliminary data.</text>
</comment>
<keyword evidence="3" id="KW-1185">Reference proteome</keyword>
<dbReference type="AlphaFoldDB" id="A0A9D3VQ92"/>
<evidence type="ECO:0000313" key="2">
    <source>
        <dbReference type="EMBL" id="KAH1090975.1"/>
    </source>
</evidence>
<accession>A0A9D3VQ92</accession>
<evidence type="ECO:0000256" key="1">
    <source>
        <dbReference type="SAM" id="MobiDB-lite"/>
    </source>
</evidence>
<dbReference type="OrthoDB" id="10366223at2759"/>
<sequence length="78" mass="9015">MKNDSDSSQTPKIPQQNVDKSKDNKGVMKMEEKAAKKWSVEELNYKSAEAFIQKLSHRLLLKRLQSIENSHQMLEKGL</sequence>
<reference evidence="2 3" key="1">
    <citation type="journal article" date="2021" name="Plant Biotechnol. J.">
        <title>Multi-omics assisted identification of the key and species-specific regulatory components of drought-tolerant mechanisms in Gossypium stocksii.</title>
        <authorList>
            <person name="Yu D."/>
            <person name="Ke L."/>
            <person name="Zhang D."/>
            <person name="Wu Y."/>
            <person name="Sun Y."/>
            <person name="Mei J."/>
            <person name="Sun J."/>
            <person name="Sun Y."/>
        </authorList>
    </citation>
    <scope>NUCLEOTIDE SEQUENCE [LARGE SCALE GENOMIC DNA]</scope>
    <source>
        <strain evidence="3">cv. E1</strain>
        <tissue evidence="2">Leaf</tissue>
    </source>
</reference>
<dbReference type="InterPro" id="IPR008480">
    <property type="entry name" value="DUF761_pln"/>
</dbReference>
<gene>
    <name evidence="2" type="ORF">J1N35_018232</name>
</gene>
<dbReference type="Pfam" id="PF05553">
    <property type="entry name" value="DUF761"/>
    <property type="match status" value="1"/>
</dbReference>
<feature type="region of interest" description="Disordered" evidence="1">
    <location>
        <begin position="1"/>
        <end position="28"/>
    </location>
</feature>
<name>A0A9D3VQ92_9ROSI</name>